<dbReference type="OrthoDB" id="9809450at2"/>
<dbReference type="RefSeq" id="WP_014323340.1">
    <property type="nucleotide sequence ID" value="NC_016803.1"/>
</dbReference>
<dbReference type="STRING" id="641491.DND132_2711"/>
<proteinExistence type="predicted"/>
<evidence type="ECO:0000256" key="2">
    <source>
        <dbReference type="ARBA" id="ARBA00022840"/>
    </source>
</evidence>
<name>F0JJ15_9BACT</name>
<dbReference type="InterPro" id="IPR003439">
    <property type="entry name" value="ABC_transporter-like_ATP-bd"/>
</dbReference>
<dbReference type="PANTHER" id="PTHR24221:SF503">
    <property type="entry name" value="MITOCHONDRIAL POTASSIUM CHANNEL ATP-BINDING SUBUNIT"/>
    <property type="match status" value="1"/>
</dbReference>
<dbReference type="EMBL" id="CP003220">
    <property type="protein sequence ID" value="EGB15914.1"/>
    <property type="molecule type" value="Genomic_DNA"/>
</dbReference>
<dbReference type="GO" id="GO:0005524">
    <property type="term" value="F:ATP binding"/>
    <property type="evidence" value="ECO:0007669"/>
    <property type="project" value="UniProtKB-KW"/>
</dbReference>
<reference evidence="4 5" key="1">
    <citation type="journal article" date="2011" name="J. Bacteriol.">
        <title>Genome sequence of the mercury-methylating strain Desulfovibrio desulfuricans ND132.</title>
        <authorList>
            <person name="Brown S.D."/>
            <person name="Gilmour C.C."/>
            <person name="Kucken A.M."/>
            <person name="Wall J.D."/>
            <person name="Elias D.A."/>
            <person name="Brandt C.C."/>
            <person name="Podar M."/>
            <person name="Chertkov O."/>
            <person name="Held B."/>
            <person name="Bruce D.C."/>
            <person name="Detter J.C."/>
            <person name="Tapia R."/>
            <person name="Han C.S."/>
            <person name="Goodwin L.A."/>
            <person name="Cheng J.F."/>
            <person name="Pitluck S."/>
            <person name="Woyke T."/>
            <person name="Mikhailova N."/>
            <person name="Ivanova N.N."/>
            <person name="Han J."/>
            <person name="Lucas S."/>
            <person name="Lapidus A.L."/>
            <person name="Land M.L."/>
            <person name="Hauser L.J."/>
            <person name="Palumbo A.V."/>
        </authorList>
    </citation>
    <scope>NUCLEOTIDE SEQUENCE [LARGE SCALE GENOMIC DNA]</scope>
    <source>
        <strain evidence="4 5">ND132</strain>
    </source>
</reference>
<dbReference type="HOGENOM" id="CLU_000604_1_22_7"/>
<dbReference type="GO" id="GO:0016887">
    <property type="term" value="F:ATP hydrolysis activity"/>
    <property type="evidence" value="ECO:0007669"/>
    <property type="project" value="InterPro"/>
</dbReference>
<sequence length="217" mass="23301">MSLSLDRVSFAYPDGPAILDNASLALEPGGYHLLRGPSGAGKSTLLRLLCRLEEAQTGIISFKGTPIRDMPPPELRRCVAYVQQLPTLLPGTVRDNLRLPFAFKANAGLTPPEDAAISAQLAAFLLDGVTPDSRADKLSVGQAQRVCLIRSLLLSPEVILLDEPTASLDAHSSRVVLDRTRELAEGGVTVVMISHSETVPDGVTRFIALEDRRLVLA</sequence>
<dbReference type="PROSITE" id="PS00211">
    <property type="entry name" value="ABC_TRANSPORTER_1"/>
    <property type="match status" value="1"/>
</dbReference>
<accession>F0JJ15</accession>
<dbReference type="SMART" id="SM00382">
    <property type="entry name" value="AAA"/>
    <property type="match status" value="1"/>
</dbReference>
<dbReference type="AlphaFoldDB" id="F0JJ15"/>
<dbReference type="InterPro" id="IPR017871">
    <property type="entry name" value="ABC_transporter-like_CS"/>
</dbReference>
<evidence type="ECO:0000259" key="3">
    <source>
        <dbReference type="PROSITE" id="PS50893"/>
    </source>
</evidence>
<dbReference type="PROSITE" id="PS50893">
    <property type="entry name" value="ABC_TRANSPORTER_2"/>
    <property type="match status" value="1"/>
</dbReference>
<dbReference type="SUPFAM" id="SSF52540">
    <property type="entry name" value="P-loop containing nucleoside triphosphate hydrolases"/>
    <property type="match status" value="1"/>
</dbReference>
<keyword evidence="2" id="KW-0067">ATP-binding</keyword>
<gene>
    <name evidence="4" type="ORF">DND132_2711</name>
</gene>
<dbReference type="Proteomes" id="UP000007845">
    <property type="component" value="Chromosome"/>
</dbReference>
<evidence type="ECO:0000313" key="4">
    <source>
        <dbReference type="EMBL" id="EGB15914.1"/>
    </source>
</evidence>
<dbReference type="KEGG" id="ddn:DND132_2711"/>
<dbReference type="Pfam" id="PF00005">
    <property type="entry name" value="ABC_tran"/>
    <property type="match status" value="1"/>
</dbReference>
<dbReference type="InterPro" id="IPR003593">
    <property type="entry name" value="AAA+_ATPase"/>
</dbReference>
<dbReference type="PANTHER" id="PTHR24221">
    <property type="entry name" value="ATP-BINDING CASSETTE SUB-FAMILY B"/>
    <property type="match status" value="1"/>
</dbReference>
<dbReference type="InterPro" id="IPR027417">
    <property type="entry name" value="P-loop_NTPase"/>
</dbReference>
<keyword evidence="1" id="KW-0547">Nucleotide-binding</keyword>
<dbReference type="GO" id="GO:0016020">
    <property type="term" value="C:membrane"/>
    <property type="evidence" value="ECO:0007669"/>
    <property type="project" value="TreeGrafter"/>
</dbReference>
<dbReference type="CDD" id="cd03228">
    <property type="entry name" value="ABCC_MRP_Like"/>
    <property type="match status" value="1"/>
</dbReference>
<dbReference type="GO" id="GO:0042626">
    <property type="term" value="F:ATPase-coupled transmembrane transporter activity"/>
    <property type="evidence" value="ECO:0007669"/>
    <property type="project" value="TreeGrafter"/>
</dbReference>
<feature type="domain" description="ABC transporter" evidence="3">
    <location>
        <begin position="3"/>
        <end position="217"/>
    </location>
</feature>
<protein>
    <submittedName>
        <fullName evidence="4">ABC transporter related protein</fullName>
    </submittedName>
</protein>
<dbReference type="InterPro" id="IPR039421">
    <property type="entry name" value="Type_1_exporter"/>
</dbReference>
<evidence type="ECO:0000313" key="5">
    <source>
        <dbReference type="Proteomes" id="UP000007845"/>
    </source>
</evidence>
<organism evidence="4 5">
    <name type="scientific">Pseudodesulfovibrio mercurii</name>
    <dbReference type="NCBI Taxonomy" id="641491"/>
    <lineage>
        <taxon>Bacteria</taxon>
        <taxon>Pseudomonadati</taxon>
        <taxon>Thermodesulfobacteriota</taxon>
        <taxon>Desulfovibrionia</taxon>
        <taxon>Desulfovibrionales</taxon>
        <taxon>Desulfovibrionaceae</taxon>
    </lineage>
</organism>
<dbReference type="Gene3D" id="3.40.50.300">
    <property type="entry name" value="P-loop containing nucleotide triphosphate hydrolases"/>
    <property type="match status" value="1"/>
</dbReference>
<evidence type="ECO:0000256" key="1">
    <source>
        <dbReference type="ARBA" id="ARBA00022741"/>
    </source>
</evidence>
<keyword evidence="5" id="KW-1185">Reference proteome</keyword>
<dbReference type="eggNOG" id="COG1132">
    <property type="taxonomic scope" value="Bacteria"/>
</dbReference>